<gene>
    <name evidence="1" type="ORF">AVDCRST_MAG59-2718</name>
</gene>
<sequence>MAATSADLIGEAEGWIENVPEPQVGLEVSGGAKQVDLG</sequence>
<protein>
    <submittedName>
        <fullName evidence="1">Uncharacterized protein</fullName>
    </submittedName>
</protein>
<name>A0A6J4UWR4_9BACT</name>
<evidence type="ECO:0000313" key="1">
    <source>
        <dbReference type="EMBL" id="CAA9562593.1"/>
    </source>
</evidence>
<dbReference type="EMBL" id="CADCWF010000175">
    <property type="protein sequence ID" value="CAA9562593.1"/>
    <property type="molecule type" value="Genomic_DNA"/>
</dbReference>
<reference evidence="1" key="1">
    <citation type="submission" date="2020-02" db="EMBL/GenBank/DDBJ databases">
        <authorList>
            <person name="Meier V. D."/>
        </authorList>
    </citation>
    <scope>NUCLEOTIDE SEQUENCE</scope>
    <source>
        <strain evidence="1">AVDCRST_MAG59</strain>
    </source>
</reference>
<accession>A0A6J4UWR4</accession>
<dbReference type="AlphaFoldDB" id="A0A6J4UWR4"/>
<proteinExistence type="predicted"/>
<organism evidence="1">
    <name type="scientific">uncultured Thermomicrobiales bacterium</name>
    <dbReference type="NCBI Taxonomy" id="1645740"/>
    <lineage>
        <taxon>Bacteria</taxon>
        <taxon>Pseudomonadati</taxon>
        <taxon>Thermomicrobiota</taxon>
        <taxon>Thermomicrobia</taxon>
        <taxon>Thermomicrobiales</taxon>
        <taxon>environmental samples</taxon>
    </lineage>
</organism>